<dbReference type="Proteomes" id="UP000887159">
    <property type="component" value="Unassembled WGS sequence"/>
</dbReference>
<protein>
    <recommendedName>
        <fullName evidence="3">C2H2-type domain-containing protein</fullName>
    </recommendedName>
</protein>
<dbReference type="Gene3D" id="3.30.160.60">
    <property type="entry name" value="Classic Zinc Finger"/>
    <property type="match status" value="1"/>
</dbReference>
<name>A0A8X6UW81_TRICX</name>
<evidence type="ECO:0000313" key="5">
    <source>
        <dbReference type="Proteomes" id="UP000887159"/>
    </source>
</evidence>
<dbReference type="AlphaFoldDB" id="A0A8X6UW81"/>
<dbReference type="GO" id="GO:0008270">
    <property type="term" value="F:zinc ion binding"/>
    <property type="evidence" value="ECO:0007669"/>
    <property type="project" value="UniProtKB-KW"/>
</dbReference>
<feature type="domain" description="C2H2-type" evidence="3">
    <location>
        <begin position="43"/>
        <end position="71"/>
    </location>
</feature>
<feature type="compositionally biased region" description="Low complexity" evidence="2">
    <location>
        <begin position="107"/>
        <end position="122"/>
    </location>
</feature>
<evidence type="ECO:0000256" key="1">
    <source>
        <dbReference type="PROSITE-ProRule" id="PRU00042"/>
    </source>
</evidence>
<dbReference type="PROSITE" id="PS50157">
    <property type="entry name" value="ZINC_FINGER_C2H2_2"/>
    <property type="match status" value="2"/>
</dbReference>
<gene>
    <name evidence="4" type="primary">AVEN_149573_1</name>
    <name evidence="4" type="ORF">TNCV_3605901</name>
</gene>
<dbReference type="EMBL" id="BMAU01021183">
    <property type="protein sequence ID" value="GFX95131.1"/>
    <property type="molecule type" value="Genomic_DNA"/>
</dbReference>
<comment type="caution">
    <text evidence="4">The sequence shown here is derived from an EMBL/GenBank/DDBJ whole genome shotgun (WGS) entry which is preliminary data.</text>
</comment>
<evidence type="ECO:0000256" key="2">
    <source>
        <dbReference type="SAM" id="MobiDB-lite"/>
    </source>
</evidence>
<feature type="region of interest" description="Disordered" evidence="2">
    <location>
        <begin position="107"/>
        <end position="152"/>
    </location>
</feature>
<dbReference type="SUPFAM" id="SSF57667">
    <property type="entry name" value="beta-beta-alpha zinc fingers"/>
    <property type="match status" value="1"/>
</dbReference>
<organism evidence="4 5">
    <name type="scientific">Trichonephila clavipes</name>
    <name type="common">Golden silk orbweaver</name>
    <name type="synonym">Nephila clavipes</name>
    <dbReference type="NCBI Taxonomy" id="2585209"/>
    <lineage>
        <taxon>Eukaryota</taxon>
        <taxon>Metazoa</taxon>
        <taxon>Ecdysozoa</taxon>
        <taxon>Arthropoda</taxon>
        <taxon>Chelicerata</taxon>
        <taxon>Arachnida</taxon>
        <taxon>Araneae</taxon>
        <taxon>Araneomorphae</taxon>
        <taxon>Entelegynae</taxon>
        <taxon>Araneoidea</taxon>
        <taxon>Nephilidae</taxon>
        <taxon>Trichonephila</taxon>
    </lineage>
</organism>
<feature type="domain" description="C2H2-type" evidence="3">
    <location>
        <begin position="72"/>
        <end position="94"/>
    </location>
</feature>
<dbReference type="InterPro" id="IPR043502">
    <property type="entry name" value="DNA/RNA_pol_sf"/>
</dbReference>
<sequence>MDIEKIFEETDFPINDKVLASADFGDLSSELDEPFDGVLRGTFSCDKCDSVFTHRRSLERHRLSIHTTSALFHCKICKKRFNRKDNFVRHSKIHKLTPIIMKLSRTANGEENSSANTSSEAAPGPSTATETTLSDHGRTSISTAPSRKRTVSPTRNACLDTFEVYTFFPDTSTSKDLTVSLHSIKTEILKKIKETASSKQGVKWYLNSCVHFIRKITTEDFETCTSYFRSRCAITLTEEIPDVETSIAKVITSCNEFENRGSGWEFQDVLKNELKIAIYKPLAAASYIPLPPKLIKKKAILNIRNEDQHCFLWCVLAHLHPAQANANREKTDLMLHKGIYPYEYMDTFQKFNEGCLPSKEAFFSSLTNETVSDDDYAHCQNVWKSFNLKTLGEYHDLYVTSDVILLADVFQNFRQLCLNFYKLDPCHCYTAPGLAWQACLYMSRVKLELFTDLDMHLFVERGIRGGISMISHRFSSANNKYLDSYDENKPSKYILYLDANNLYGWAMSQPLPTHGFEWITQPIDFMEIPDESDIGYILEVDMDYPQNLHNLHNDYPLAPETLNVTNDMLSPYCKEIAQEHNLNTNSCTKLVPNLMSKKGYIVHYRNLKQYVSLGLKVTKIHKVLKFHQRPWLKKYIDFNTEKEKTRKAHLKKSL</sequence>
<dbReference type="InterPro" id="IPR013087">
    <property type="entry name" value="Znf_C2H2_type"/>
</dbReference>
<dbReference type="PANTHER" id="PTHR31511:SF12">
    <property type="entry name" value="RHO TERMINATION FACTOR N-TERMINAL DOMAIN-CONTAINING PROTEIN"/>
    <property type="match status" value="1"/>
</dbReference>
<keyword evidence="5" id="KW-1185">Reference proteome</keyword>
<dbReference type="GO" id="GO:0071897">
    <property type="term" value="P:DNA biosynthetic process"/>
    <property type="evidence" value="ECO:0007669"/>
    <property type="project" value="UniProtKB-ARBA"/>
</dbReference>
<dbReference type="PROSITE" id="PS00028">
    <property type="entry name" value="ZINC_FINGER_C2H2_1"/>
    <property type="match status" value="2"/>
</dbReference>
<dbReference type="InterPro" id="IPR036236">
    <property type="entry name" value="Znf_C2H2_sf"/>
</dbReference>
<dbReference type="SMART" id="SM00355">
    <property type="entry name" value="ZnF_C2H2"/>
    <property type="match status" value="2"/>
</dbReference>
<reference evidence="4" key="1">
    <citation type="submission" date="2020-08" db="EMBL/GenBank/DDBJ databases">
        <title>Multicomponent nature underlies the extraordinary mechanical properties of spider dragline silk.</title>
        <authorList>
            <person name="Kono N."/>
            <person name="Nakamura H."/>
            <person name="Mori M."/>
            <person name="Yoshida Y."/>
            <person name="Ohtoshi R."/>
            <person name="Malay A.D."/>
            <person name="Moran D.A.P."/>
            <person name="Tomita M."/>
            <person name="Numata K."/>
            <person name="Arakawa K."/>
        </authorList>
    </citation>
    <scope>NUCLEOTIDE SEQUENCE</scope>
</reference>
<dbReference type="PANTHER" id="PTHR31511">
    <property type="entry name" value="PROTEIN CBG23764"/>
    <property type="match status" value="1"/>
</dbReference>
<keyword evidence="1" id="KW-0863">Zinc-finger</keyword>
<accession>A0A8X6UW81</accession>
<evidence type="ECO:0000313" key="4">
    <source>
        <dbReference type="EMBL" id="GFX95131.1"/>
    </source>
</evidence>
<keyword evidence="1" id="KW-0862">Zinc</keyword>
<dbReference type="Pfam" id="PF00096">
    <property type="entry name" value="zf-C2H2"/>
    <property type="match status" value="2"/>
</dbReference>
<keyword evidence="1" id="KW-0479">Metal-binding</keyword>
<proteinExistence type="predicted"/>
<dbReference type="SUPFAM" id="SSF56672">
    <property type="entry name" value="DNA/RNA polymerases"/>
    <property type="match status" value="1"/>
</dbReference>
<feature type="compositionally biased region" description="Polar residues" evidence="2">
    <location>
        <begin position="139"/>
        <end position="152"/>
    </location>
</feature>
<evidence type="ECO:0000259" key="3">
    <source>
        <dbReference type="PROSITE" id="PS50157"/>
    </source>
</evidence>